<organism evidence="2 3">
    <name type="scientific">Roseovarius faecimaris</name>
    <dbReference type="NCBI Taxonomy" id="2494550"/>
    <lineage>
        <taxon>Bacteria</taxon>
        <taxon>Pseudomonadati</taxon>
        <taxon>Pseudomonadota</taxon>
        <taxon>Alphaproteobacteria</taxon>
        <taxon>Rhodobacterales</taxon>
        <taxon>Roseobacteraceae</taxon>
        <taxon>Roseovarius</taxon>
    </lineage>
</organism>
<dbReference type="SUPFAM" id="SSF69754">
    <property type="entry name" value="Ribosome binding protein Y (YfiA homologue)"/>
    <property type="match status" value="1"/>
</dbReference>
<dbReference type="KEGG" id="rom:EI983_13355"/>
<protein>
    <recommendedName>
        <fullName evidence="4">HPF/RaiA family ribosome-associated protein</fullName>
    </recommendedName>
</protein>
<evidence type="ECO:0000256" key="1">
    <source>
        <dbReference type="SAM" id="MobiDB-lite"/>
    </source>
</evidence>
<dbReference type="EMBL" id="CP034348">
    <property type="protein sequence ID" value="QGX99199.1"/>
    <property type="molecule type" value="Genomic_DNA"/>
</dbReference>
<accession>A0A6I6IQ57</accession>
<dbReference type="Pfam" id="PF02482">
    <property type="entry name" value="Ribosomal_S30AE"/>
    <property type="match status" value="1"/>
</dbReference>
<dbReference type="InterPro" id="IPR036567">
    <property type="entry name" value="RHF-like"/>
</dbReference>
<reference evidence="3" key="1">
    <citation type="submission" date="2018-12" db="EMBL/GenBank/DDBJ databases">
        <title>Complete genome sequence of Roseovarius sp. MME-070.</title>
        <authorList>
            <person name="Nam Y.-D."/>
            <person name="Kang J."/>
            <person name="Chung W.-H."/>
            <person name="Park Y.S."/>
        </authorList>
    </citation>
    <scope>NUCLEOTIDE SEQUENCE [LARGE SCALE GENOMIC DNA]</scope>
    <source>
        <strain evidence="3">MME-070</strain>
    </source>
</reference>
<dbReference type="RefSeq" id="WP_157707881.1">
    <property type="nucleotide sequence ID" value="NZ_CP034348.1"/>
</dbReference>
<sequence>MHIEVSTDNSIKGSEAITAQITGLVQNDLAYLAEHITRIEVHLSDANADKSGPDDIKCVLEARLKGQQPMAVTDSASSLEQATRGAAGKMKSALESTLGKLTDRR</sequence>
<dbReference type="AlphaFoldDB" id="A0A6I6IQ57"/>
<evidence type="ECO:0000313" key="2">
    <source>
        <dbReference type="EMBL" id="QGX99199.1"/>
    </source>
</evidence>
<proteinExistence type="predicted"/>
<gene>
    <name evidence="2" type="ORF">EI983_13355</name>
</gene>
<dbReference type="OrthoDB" id="121633at2"/>
<dbReference type="InterPro" id="IPR003489">
    <property type="entry name" value="RHF/RaiA"/>
</dbReference>
<keyword evidence="3" id="KW-1185">Reference proteome</keyword>
<dbReference type="Gene3D" id="3.30.160.100">
    <property type="entry name" value="Ribosome hibernation promotion factor-like"/>
    <property type="match status" value="1"/>
</dbReference>
<evidence type="ECO:0000313" key="3">
    <source>
        <dbReference type="Proteomes" id="UP000428330"/>
    </source>
</evidence>
<name>A0A6I6IQ57_9RHOB</name>
<evidence type="ECO:0008006" key="4">
    <source>
        <dbReference type="Google" id="ProtNLM"/>
    </source>
</evidence>
<feature type="region of interest" description="Disordered" evidence="1">
    <location>
        <begin position="69"/>
        <end position="105"/>
    </location>
</feature>
<dbReference type="Proteomes" id="UP000428330">
    <property type="component" value="Chromosome"/>
</dbReference>